<gene>
    <name evidence="3" type="ORF">Cgig2_022354</name>
</gene>
<dbReference type="EMBL" id="JAKOGI010000140">
    <property type="protein sequence ID" value="KAJ8442471.1"/>
    <property type="molecule type" value="Genomic_DNA"/>
</dbReference>
<name>A0A9Q1QI81_9CARY</name>
<protein>
    <recommendedName>
        <fullName evidence="2">PB1 domain-containing protein</fullName>
    </recommendedName>
</protein>
<dbReference type="CDD" id="cd06410">
    <property type="entry name" value="PB1_UP2"/>
    <property type="match status" value="1"/>
</dbReference>
<keyword evidence="4" id="KW-1185">Reference proteome</keyword>
<dbReference type="SUPFAM" id="SSF54277">
    <property type="entry name" value="CAD &amp; PB1 domains"/>
    <property type="match status" value="1"/>
</dbReference>
<dbReference type="AlphaFoldDB" id="A0A9Q1QI81"/>
<dbReference type="PANTHER" id="PTHR31066">
    <property type="entry name" value="OS05G0427100 PROTEIN-RELATED"/>
    <property type="match status" value="1"/>
</dbReference>
<evidence type="ECO:0000256" key="1">
    <source>
        <dbReference type="SAM" id="MobiDB-lite"/>
    </source>
</evidence>
<evidence type="ECO:0000313" key="4">
    <source>
        <dbReference type="Proteomes" id="UP001153076"/>
    </source>
</evidence>
<evidence type="ECO:0000313" key="3">
    <source>
        <dbReference type="EMBL" id="KAJ8442471.1"/>
    </source>
</evidence>
<dbReference type="SMART" id="SM00666">
    <property type="entry name" value="PB1"/>
    <property type="match status" value="1"/>
</dbReference>
<dbReference type="OrthoDB" id="1720031at2759"/>
<dbReference type="InterPro" id="IPR000270">
    <property type="entry name" value="PB1_dom"/>
</dbReference>
<dbReference type="InterPro" id="IPR053198">
    <property type="entry name" value="Gynoecium_Dev_Regulator"/>
</dbReference>
<feature type="domain" description="PB1" evidence="2">
    <location>
        <begin position="43"/>
        <end position="134"/>
    </location>
</feature>
<feature type="region of interest" description="Disordered" evidence="1">
    <location>
        <begin position="1"/>
        <end position="22"/>
    </location>
</feature>
<comment type="caution">
    <text evidence="3">The sequence shown here is derived from an EMBL/GenBank/DDBJ whole genome shotgun (WGS) entry which is preliminary data.</text>
</comment>
<dbReference type="Pfam" id="PF00564">
    <property type="entry name" value="PB1"/>
    <property type="match status" value="1"/>
</dbReference>
<evidence type="ECO:0000259" key="2">
    <source>
        <dbReference type="SMART" id="SM00666"/>
    </source>
</evidence>
<feature type="compositionally biased region" description="Polar residues" evidence="1">
    <location>
        <begin position="248"/>
        <end position="260"/>
    </location>
</feature>
<organism evidence="3 4">
    <name type="scientific">Carnegiea gigantea</name>
    <dbReference type="NCBI Taxonomy" id="171969"/>
    <lineage>
        <taxon>Eukaryota</taxon>
        <taxon>Viridiplantae</taxon>
        <taxon>Streptophyta</taxon>
        <taxon>Embryophyta</taxon>
        <taxon>Tracheophyta</taxon>
        <taxon>Spermatophyta</taxon>
        <taxon>Magnoliopsida</taxon>
        <taxon>eudicotyledons</taxon>
        <taxon>Gunneridae</taxon>
        <taxon>Pentapetalae</taxon>
        <taxon>Caryophyllales</taxon>
        <taxon>Cactineae</taxon>
        <taxon>Cactaceae</taxon>
        <taxon>Cactoideae</taxon>
        <taxon>Echinocereeae</taxon>
        <taxon>Carnegiea</taxon>
    </lineage>
</organism>
<proteinExistence type="predicted"/>
<dbReference type="Gene3D" id="3.10.20.90">
    <property type="entry name" value="Phosphatidylinositol 3-kinase Catalytic Subunit, Chain A, domain 1"/>
    <property type="match status" value="1"/>
</dbReference>
<dbReference type="Proteomes" id="UP001153076">
    <property type="component" value="Unassembled WGS sequence"/>
</dbReference>
<feature type="region of interest" description="Disordered" evidence="1">
    <location>
        <begin position="241"/>
        <end position="260"/>
    </location>
</feature>
<dbReference type="PANTHER" id="PTHR31066:SF68">
    <property type="entry name" value="SERINE_THREONINE-PROTEIN KINASE YAKA-RELATED"/>
    <property type="match status" value="1"/>
</dbReference>
<feature type="compositionally biased region" description="Gly residues" evidence="1">
    <location>
        <begin position="169"/>
        <end position="186"/>
    </location>
</feature>
<sequence length="503" mass="53361">MEPTAPAPAVSTAVDSPLSSSPSASTQKLRLMCSYGGHIVPRPLDKTLCYAGGETRIVAIDRRSAFSLSTLTTHLSKSLMNGKSFSLKYQLPNHDLDSLISISTEEDLANMIDEYDRLVGSGTPSRLRFFLFPLRSDPELHDPTSEEWFIDALRNVGVATKGRSSDSGEGQGESDGKTVGGGGGGAVVDSPTSLHESIPLETDSSFGSTSSSASASNSPAIRGGGGDEGVGLRLPDFKIAVPPADSLGSESSTPSPNYSPHSIVFQDASTGFVESKVVSANLVEAESSMSSPRGDLLTPVQVPGYILTKPMDQQQQMPAPPPAQTPYIHPPSQSHYVTQYYSSSVPLTSYATMYQPYVQSQQTVQYQVNNPQPLYMVSVGQPQNLYERPMQSTLAAAPGVAPNHPQASTNPLMVAAPMTYDGYKSPSPAPEYTTKVYITPAVAAQPVSVTSDDHHHQVLAFPPASQAAQAVATGPPLESGNYIGEYEDSLHAQIYKTQPPAPT</sequence>
<feature type="region of interest" description="Disordered" evidence="1">
    <location>
        <begin position="160"/>
        <end position="233"/>
    </location>
</feature>
<reference evidence="3" key="1">
    <citation type="submission" date="2022-04" db="EMBL/GenBank/DDBJ databases">
        <title>Carnegiea gigantea Genome sequencing and assembly v2.</title>
        <authorList>
            <person name="Copetti D."/>
            <person name="Sanderson M.J."/>
            <person name="Burquez A."/>
            <person name="Wojciechowski M.F."/>
        </authorList>
    </citation>
    <scope>NUCLEOTIDE SEQUENCE</scope>
    <source>
        <strain evidence="3">SGP5-SGP5p</strain>
        <tissue evidence="3">Aerial part</tissue>
    </source>
</reference>
<feature type="compositionally biased region" description="Low complexity" evidence="1">
    <location>
        <begin position="204"/>
        <end position="220"/>
    </location>
</feature>
<accession>A0A9Q1QI81</accession>